<keyword evidence="6 15" id="KW-0812">Transmembrane</keyword>
<comment type="caution">
    <text evidence="17">The sequence shown here is derived from an EMBL/GenBank/DDBJ whole genome shotgun (WGS) entry which is preliminary data.</text>
</comment>
<dbReference type="GO" id="GO:0016558">
    <property type="term" value="P:protein import into peroxisome matrix"/>
    <property type="evidence" value="ECO:0007669"/>
    <property type="project" value="InterPro"/>
</dbReference>
<dbReference type="InterPro" id="IPR017375">
    <property type="entry name" value="PEX12"/>
</dbReference>
<dbReference type="InterPro" id="IPR013083">
    <property type="entry name" value="Znf_RING/FYVE/PHD"/>
</dbReference>
<organism evidence="17 18">
    <name type="scientific">Trichonephila clavata</name>
    <name type="common">Joro spider</name>
    <name type="synonym">Nephila clavata</name>
    <dbReference type="NCBI Taxonomy" id="2740835"/>
    <lineage>
        <taxon>Eukaryota</taxon>
        <taxon>Metazoa</taxon>
        <taxon>Ecdysozoa</taxon>
        <taxon>Arthropoda</taxon>
        <taxon>Chelicerata</taxon>
        <taxon>Arachnida</taxon>
        <taxon>Araneae</taxon>
        <taxon>Araneomorphae</taxon>
        <taxon>Entelegynae</taxon>
        <taxon>Araneoidea</taxon>
        <taxon>Nephilidae</taxon>
        <taxon>Trichonephila</taxon>
    </lineage>
</organism>
<evidence type="ECO:0000313" key="17">
    <source>
        <dbReference type="EMBL" id="GFQ92828.1"/>
    </source>
</evidence>
<keyword evidence="12 15" id="KW-0472">Membrane</keyword>
<keyword evidence="18" id="KW-1185">Reference proteome</keyword>
<gene>
    <name evidence="17" type="primary">PEX12</name>
    <name evidence="17" type="ORF">TNCT_518741</name>
</gene>
<evidence type="ECO:0000256" key="15">
    <source>
        <dbReference type="SAM" id="Phobius"/>
    </source>
</evidence>
<comment type="similarity">
    <text evidence="3">Belongs to the pex2/pex10/pex12 family.</text>
</comment>
<evidence type="ECO:0000256" key="1">
    <source>
        <dbReference type="ARBA" id="ARBA00004585"/>
    </source>
</evidence>
<protein>
    <recommendedName>
        <fullName evidence="4">Peroxisome assembly protein 12</fullName>
    </recommendedName>
    <alternativeName>
        <fullName evidence="14">Peroxin-12</fullName>
    </alternativeName>
</protein>
<reference evidence="17" key="1">
    <citation type="submission" date="2020-07" db="EMBL/GenBank/DDBJ databases">
        <title>Multicomponent nature underlies the extraordinary mechanical properties of spider dragline silk.</title>
        <authorList>
            <person name="Kono N."/>
            <person name="Nakamura H."/>
            <person name="Mori M."/>
            <person name="Yoshida Y."/>
            <person name="Ohtoshi R."/>
            <person name="Malay A.D."/>
            <person name="Moran D.A.P."/>
            <person name="Tomita M."/>
            <person name="Numata K."/>
            <person name="Arakawa K."/>
        </authorList>
    </citation>
    <scope>NUCLEOTIDE SEQUENCE</scope>
</reference>
<dbReference type="GO" id="GO:0004842">
    <property type="term" value="F:ubiquitin-protein transferase activity"/>
    <property type="evidence" value="ECO:0007669"/>
    <property type="project" value="TreeGrafter"/>
</dbReference>
<dbReference type="EMBL" id="BMAO01024081">
    <property type="protein sequence ID" value="GFQ92828.1"/>
    <property type="molecule type" value="Genomic_DNA"/>
</dbReference>
<keyword evidence="13" id="KW-0576">Peroxisome</keyword>
<evidence type="ECO:0000256" key="9">
    <source>
        <dbReference type="ARBA" id="ARBA00022833"/>
    </source>
</evidence>
<dbReference type="AlphaFoldDB" id="A0A8X6G0E0"/>
<evidence type="ECO:0000313" key="18">
    <source>
        <dbReference type="Proteomes" id="UP000887116"/>
    </source>
</evidence>
<evidence type="ECO:0000256" key="2">
    <source>
        <dbReference type="ARBA" id="ARBA00004906"/>
    </source>
</evidence>
<dbReference type="PANTHER" id="PTHR12888">
    <property type="entry name" value="PEROXISOME ASSEMBLY PROTEIN 12 PEROXIN-12"/>
    <property type="match status" value="1"/>
</dbReference>
<accession>A0A8X6G0E0</accession>
<keyword evidence="5" id="KW-0813">Transport</keyword>
<evidence type="ECO:0000256" key="6">
    <source>
        <dbReference type="ARBA" id="ARBA00022692"/>
    </source>
</evidence>
<dbReference type="GO" id="GO:0006513">
    <property type="term" value="P:protein monoubiquitination"/>
    <property type="evidence" value="ECO:0007669"/>
    <property type="project" value="TreeGrafter"/>
</dbReference>
<name>A0A8X6G0E0_TRICU</name>
<dbReference type="GO" id="GO:1990429">
    <property type="term" value="C:peroxisomal importomer complex"/>
    <property type="evidence" value="ECO:0007669"/>
    <property type="project" value="TreeGrafter"/>
</dbReference>
<comment type="subcellular location">
    <subcellularLocation>
        <location evidence="1">Peroxisome membrane</location>
        <topology evidence="1">Multi-pass membrane protein</topology>
    </subcellularLocation>
</comment>
<feature type="domain" description="Pex N-terminal" evidence="16">
    <location>
        <begin position="138"/>
        <end position="363"/>
    </location>
</feature>
<dbReference type="GO" id="GO:0005778">
    <property type="term" value="C:peroxisomal membrane"/>
    <property type="evidence" value="ECO:0007669"/>
    <property type="project" value="UniProtKB-SubCell"/>
</dbReference>
<dbReference type="GO" id="GO:0008270">
    <property type="term" value="F:zinc ion binding"/>
    <property type="evidence" value="ECO:0007669"/>
    <property type="project" value="UniProtKB-KW"/>
</dbReference>
<dbReference type="SUPFAM" id="SSF57850">
    <property type="entry name" value="RING/U-box"/>
    <property type="match status" value="1"/>
</dbReference>
<keyword evidence="7" id="KW-0479">Metal-binding</keyword>
<evidence type="ECO:0000256" key="3">
    <source>
        <dbReference type="ARBA" id="ARBA00008704"/>
    </source>
</evidence>
<dbReference type="PANTHER" id="PTHR12888:SF0">
    <property type="entry name" value="PEROXISOME ASSEMBLY PROTEIN 12"/>
    <property type="match status" value="1"/>
</dbReference>
<feature type="transmembrane region" description="Helical" evidence="15">
    <location>
        <begin position="268"/>
        <end position="286"/>
    </location>
</feature>
<keyword evidence="11 15" id="KW-1133">Transmembrane helix</keyword>
<proteinExistence type="inferred from homology"/>
<keyword evidence="8" id="KW-0863">Zinc-finger</keyword>
<dbReference type="InterPro" id="IPR006845">
    <property type="entry name" value="Pex_N"/>
</dbReference>
<dbReference type="Proteomes" id="UP000887116">
    <property type="component" value="Unassembled WGS sequence"/>
</dbReference>
<keyword evidence="9" id="KW-0862">Zinc</keyword>
<dbReference type="Pfam" id="PF04757">
    <property type="entry name" value="Pex2_Pex12"/>
    <property type="match status" value="1"/>
</dbReference>
<keyword evidence="10" id="KW-0653">Protein transport</keyword>
<evidence type="ECO:0000256" key="8">
    <source>
        <dbReference type="ARBA" id="ARBA00022771"/>
    </source>
</evidence>
<sequence length="446" mass="51801">MRICKSCPLIHFLRGHLAVKLSFSSNSFEYFTGYYTDEDVLENNMSNRLNNENLEILPTNPFYERASYSEGYHLNLIPLNASSDNRTDDDFQENAVDSSRKKTVFRKCPLYCKMAEYGIHHATFGRSKPSVFEVIGQENLIAALRSAFRHGFKVLAENYPEKFGILFRHFDEGYTVVDSVFQYIHLRLKGGLFPETFYGLKRIPDPRSLDVSKRKIASWVFLAVVLPYIQSQMELLYKNVREEYSNGTLNYKDFKRRLALLYLKFYPIYNFLWEITVLGYYMAFALNKTRFHSALMHLTSTTLTHLTAFDLSDDAWKEYIPENEKKKLTTALWNYMNIFVGGVTLTISVGAFLTQFINWWYNSEGNTTSFAPMPVPPPPPKWSIEEADDICPLCKKKRANDTALMSSGFVFCYPCIFHFVQENKKCPVTGYKSSLNQLVRLYQHDD</sequence>
<comment type="pathway">
    <text evidence="2">Protein modification; protein ubiquitination.</text>
</comment>
<evidence type="ECO:0000256" key="14">
    <source>
        <dbReference type="ARBA" id="ARBA00029692"/>
    </source>
</evidence>
<evidence type="ECO:0000256" key="10">
    <source>
        <dbReference type="ARBA" id="ARBA00022927"/>
    </source>
</evidence>
<dbReference type="CDD" id="cd16451">
    <property type="entry name" value="mRING_PEX12"/>
    <property type="match status" value="1"/>
</dbReference>
<evidence type="ECO:0000256" key="11">
    <source>
        <dbReference type="ARBA" id="ARBA00022989"/>
    </source>
</evidence>
<evidence type="ECO:0000256" key="5">
    <source>
        <dbReference type="ARBA" id="ARBA00022448"/>
    </source>
</evidence>
<dbReference type="OrthoDB" id="107372at2759"/>
<feature type="transmembrane region" description="Helical" evidence="15">
    <location>
        <begin position="335"/>
        <end position="361"/>
    </location>
</feature>
<evidence type="ECO:0000259" key="16">
    <source>
        <dbReference type="Pfam" id="PF04757"/>
    </source>
</evidence>
<evidence type="ECO:0000256" key="13">
    <source>
        <dbReference type="ARBA" id="ARBA00023140"/>
    </source>
</evidence>
<evidence type="ECO:0000256" key="4">
    <source>
        <dbReference type="ARBA" id="ARBA00018980"/>
    </source>
</evidence>
<evidence type="ECO:0000256" key="7">
    <source>
        <dbReference type="ARBA" id="ARBA00022723"/>
    </source>
</evidence>
<evidence type="ECO:0000256" key="12">
    <source>
        <dbReference type="ARBA" id="ARBA00023136"/>
    </source>
</evidence>
<dbReference type="Gene3D" id="3.30.40.10">
    <property type="entry name" value="Zinc/RING finger domain, C3HC4 (zinc finger)"/>
    <property type="match status" value="1"/>
</dbReference>